<dbReference type="Proteomes" id="UP000198790">
    <property type="component" value="Unassembled WGS sequence"/>
</dbReference>
<organism evidence="1 2">
    <name type="scientific">Algoriphagus aquimarinus</name>
    <dbReference type="NCBI Taxonomy" id="237018"/>
    <lineage>
        <taxon>Bacteria</taxon>
        <taxon>Pseudomonadati</taxon>
        <taxon>Bacteroidota</taxon>
        <taxon>Cytophagia</taxon>
        <taxon>Cytophagales</taxon>
        <taxon>Cyclobacteriaceae</taxon>
        <taxon>Algoriphagus</taxon>
    </lineage>
</organism>
<dbReference type="EMBL" id="FOKK01000007">
    <property type="protein sequence ID" value="SFB33363.1"/>
    <property type="molecule type" value="Genomic_DNA"/>
</dbReference>
<dbReference type="OrthoDB" id="571704at2"/>
<sequence>MNSEIWYTARETYDSDYEVEFSWKKYIKWSKLTHLSELVSLDGILNGLAFEPDFDSAEDWKYIVTEEQMITQFFNSLDYVVEKTKDLEYFNLLAVVREPNEAKSKLDSEFDFIGYDLIETDGDVSALTNCGGFDESFLPKDLNEFGLLTEWAKAKKIQTDLRINNPEEHHADCYLFEVWRHKIIGRKNKKSI</sequence>
<dbReference type="STRING" id="237018.SAMN04489723_107203"/>
<name>A0A1I1AAE1_9BACT</name>
<proteinExistence type="predicted"/>
<reference evidence="1 2" key="1">
    <citation type="submission" date="2016-10" db="EMBL/GenBank/DDBJ databases">
        <authorList>
            <person name="de Groot N.N."/>
        </authorList>
    </citation>
    <scope>NUCLEOTIDE SEQUENCE [LARGE SCALE GENOMIC DNA]</scope>
    <source>
        <strain evidence="1 2">DSM 23399</strain>
    </source>
</reference>
<keyword evidence="2" id="KW-1185">Reference proteome</keyword>
<gene>
    <name evidence="1" type="ORF">SAMN04489723_107203</name>
</gene>
<dbReference type="AlphaFoldDB" id="A0A1I1AAE1"/>
<evidence type="ECO:0000313" key="1">
    <source>
        <dbReference type="EMBL" id="SFB33363.1"/>
    </source>
</evidence>
<evidence type="ECO:0000313" key="2">
    <source>
        <dbReference type="Proteomes" id="UP000198790"/>
    </source>
</evidence>
<accession>A0A1I1AAE1</accession>
<dbReference type="RefSeq" id="WP_092897457.1">
    <property type="nucleotide sequence ID" value="NZ_FOKK01000007.1"/>
</dbReference>
<protein>
    <submittedName>
        <fullName evidence="1">Uncharacterized protein</fullName>
    </submittedName>
</protein>